<feature type="repeat" description="Solcar" evidence="8">
    <location>
        <begin position="85"/>
        <end position="172"/>
    </location>
</feature>
<gene>
    <name evidence="10" type="ORF">B9G98_02122</name>
</gene>
<organism evidence="10 11">
    <name type="scientific">Wickerhamiella sorbophila</name>
    <dbReference type="NCBI Taxonomy" id="45607"/>
    <lineage>
        <taxon>Eukaryota</taxon>
        <taxon>Fungi</taxon>
        <taxon>Dikarya</taxon>
        <taxon>Ascomycota</taxon>
        <taxon>Saccharomycotina</taxon>
        <taxon>Dipodascomycetes</taxon>
        <taxon>Dipodascales</taxon>
        <taxon>Trichomonascaceae</taxon>
        <taxon>Wickerhamiella</taxon>
    </lineage>
</organism>
<dbReference type="InterPro" id="IPR023395">
    <property type="entry name" value="MCP_dom_sf"/>
</dbReference>
<evidence type="ECO:0000313" key="11">
    <source>
        <dbReference type="Proteomes" id="UP000238350"/>
    </source>
</evidence>
<dbReference type="GO" id="GO:0016020">
    <property type="term" value="C:membrane"/>
    <property type="evidence" value="ECO:0007669"/>
    <property type="project" value="UniProtKB-SubCell"/>
</dbReference>
<comment type="subcellular location">
    <subcellularLocation>
        <location evidence="1">Membrane</location>
        <topology evidence="1">Multi-pass membrane protein</topology>
    </subcellularLocation>
</comment>
<accession>A0A2T0FHM4</accession>
<dbReference type="PROSITE" id="PS50920">
    <property type="entry name" value="SOLCAR"/>
    <property type="match status" value="3"/>
</dbReference>
<evidence type="ECO:0000256" key="1">
    <source>
        <dbReference type="ARBA" id="ARBA00004141"/>
    </source>
</evidence>
<evidence type="ECO:0000256" key="5">
    <source>
        <dbReference type="ARBA" id="ARBA00022737"/>
    </source>
</evidence>
<evidence type="ECO:0000256" key="4">
    <source>
        <dbReference type="ARBA" id="ARBA00022692"/>
    </source>
</evidence>
<evidence type="ECO:0000256" key="6">
    <source>
        <dbReference type="ARBA" id="ARBA00022989"/>
    </source>
</evidence>
<dbReference type="GO" id="GO:0006862">
    <property type="term" value="P:nucleotide transport"/>
    <property type="evidence" value="ECO:0007669"/>
    <property type="project" value="InterPro"/>
</dbReference>
<dbReference type="RefSeq" id="XP_024664447.1">
    <property type="nucleotide sequence ID" value="XM_024808679.1"/>
</dbReference>
<comment type="caution">
    <text evidence="10">The sequence shown here is derived from an EMBL/GenBank/DDBJ whole genome shotgun (WGS) entry which is preliminary data.</text>
</comment>
<dbReference type="STRING" id="45607.A0A2T0FHM4"/>
<feature type="repeat" description="Solcar" evidence="8">
    <location>
        <begin position="178"/>
        <end position="259"/>
    </location>
</feature>
<dbReference type="InterPro" id="IPR044712">
    <property type="entry name" value="SLC25A32-like"/>
</dbReference>
<keyword evidence="5" id="KW-0677">Repeat</keyword>
<dbReference type="EMBL" id="NDIQ01000021">
    <property type="protein sequence ID" value="PRT54502.1"/>
    <property type="molecule type" value="Genomic_DNA"/>
</dbReference>
<comment type="similarity">
    <text evidence="2 9">Belongs to the mitochondrial carrier (TC 2.A.29) family.</text>
</comment>
<proteinExistence type="inferred from homology"/>
<evidence type="ECO:0000256" key="3">
    <source>
        <dbReference type="ARBA" id="ARBA00022448"/>
    </source>
</evidence>
<keyword evidence="6" id="KW-1133">Transmembrane helix</keyword>
<sequence>MDLLAGISAGTVTTLVMHPLDLAKVRMQVGRSRTLGQAVGELLGHPRDAYRGIAPNLIGNAAGWGVYFYLYRQAKNALDAYGIQKTPLTLLSASFSTGVLTQTLTNPIWVVKTVMLASKRSDANAAQTSWSAARQIYKCDGPRGFFRGLIPGFGGTAQSAIHFVLYDLIKPHISTDLPDPVRYITSSFFSKSIAAVLMYPHQVLRAEMQFKRIGLVEAFRLVYQENGFKAFYRGLSANLLRVVPAVCLTMATYETTLDLLGGNK</sequence>
<feature type="repeat" description="Solcar" evidence="8">
    <location>
        <begin position="1"/>
        <end position="77"/>
    </location>
</feature>
<evidence type="ECO:0000313" key="10">
    <source>
        <dbReference type="EMBL" id="PRT54502.1"/>
    </source>
</evidence>
<dbReference type="SUPFAM" id="SSF103506">
    <property type="entry name" value="Mitochondrial carrier"/>
    <property type="match status" value="1"/>
</dbReference>
<dbReference type="InterPro" id="IPR018108">
    <property type="entry name" value="MCP_transmembrane"/>
</dbReference>
<keyword evidence="3 9" id="KW-0813">Transport</keyword>
<keyword evidence="11" id="KW-1185">Reference proteome</keyword>
<evidence type="ECO:0000256" key="9">
    <source>
        <dbReference type="RuleBase" id="RU000488"/>
    </source>
</evidence>
<dbReference type="PANTHER" id="PTHR45683">
    <property type="entry name" value="MITOCHONDRIAL NICOTINAMIDE ADENINE DINUCLEOTIDE TRANSPORTER 1-RELATED-RELATED"/>
    <property type="match status" value="1"/>
</dbReference>
<keyword evidence="7 8" id="KW-0472">Membrane</keyword>
<protein>
    <submittedName>
        <fullName evidence="10">Mitochondrial FAD carrier protein FLX1</fullName>
    </submittedName>
</protein>
<evidence type="ECO:0000256" key="2">
    <source>
        <dbReference type="ARBA" id="ARBA00006375"/>
    </source>
</evidence>
<keyword evidence="4 8" id="KW-0812">Transmembrane</keyword>
<dbReference type="GeneID" id="36515870"/>
<dbReference type="Proteomes" id="UP000238350">
    <property type="component" value="Unassembled WGS sequence"/>
</dbReference>
<dbReference type="Pfam" id="PF00153">
    <property type="entry name" value="Mito_carr"/>
    <property type="match status" value="3"/>
</dbReference>
<reference evidence="10 11" key="1">
    <citation type="submission" date="2017-04" db="EMBL/GenBank/DDBJ databases">
        <title>Genome sequencing of [Candida] sorbophila.</title>
        <authorList>
            <person name="Ahn J.O."/>
        </authorList>
    </citation>
    <scope>NUCLEOTIDE SEQUENCE [LARGE SCALE GENOMIC DNA]</scope>
    <source>
        <strain evidence="10 11">DS02</strain>
    </source>
</reference>
<evidence type="ECO:0000256" key="8">
    <source>
        <dbReference type="PROSITE-ProRule" id="PRU00282"/>
    </source>
</evidence>
<name>A0A2T0FHM4_9ASCO</name>
<dbReference type="OrthoDB" id="428293at2759"/>
<evidence type="ECO:0000256" key="7">
    <source>
        <dbReference type="ARBA" id="ARBA00023136"/>
    </source>
</evidence>
<dbReference type="AlphaFoldDB" id="A0A2T0FHM4"/>
<dbReference type="Gene3D" id="1.50.40.10">
    <property type="entry name" value="Mitochondrial carrier domain"/>
    <property type="match status" value="1"/>
</dbReference>
<dbReference type="GO" id="GO:0055085">
    <property type="term" value="P:transmembrane transport"/>
    <property type="evidence" value="ECO:0007669"/>
    <property type="project" value="InterPro"/>
</dbReference>